<dbReference type="InterPro" id="IPR046601">
    <property type="entry name" value="DUF6660"/>
</dbReference>
<dbReference type="RefSeq" id="WP_157305978.1">
    <property type="nucleotide sequence ID" value="NZ_WRXN01000003.1"/>
</dbReference>
<dbReference type="Proteomes" id="UP000461730">
    <property type="component" value="Unassembled WGS sequence"/>
</dbReference>
<protein>
    <submittedName>
        <fullName evidence="1">Uncharacterized protein</fullName>
    </submittedName>
</protein>
<name>A0A7K1U2I6_9BACT</name>
<dbReference type="EMBL" id="WRXN01000003">
    <property type="protein sequence ID" value="MVT08558.1"/>
    <property type="molecule type" value="Genomic_DNA"/>
</dbReference>
<accession>A0A7K1U2I6</accession>
<sequence>MKIFTFILSIYVLLITVIPCCSFDNCAADQPVSRHEEPKGVCSPFFSCHNCSVPVVLEKTVQVEPATETTSPRYREYIETYLPGYTATCWNPPKA</sequence>
<keyword evidence="2" id="KW-1185">Reference proteome</keyword>
<evidence type="ECO:0000313" key="1">
    <source>
        <dbReference type="EMBL" id="MVT08558.1"/>
    </source>
</evidence>
<gene>
    <name evidence="1" type="ORF">GO493_09830</name>
</gene>
<proteinExistence type="predicted"/>
<dbReference type="AlphaFoldDB" id="A0A7K1U2I6"/>
<reference evidence="1 2" key="1">
    <citation type="submission" date="2019-12" db="EMBL/GenBank/DDBJ databases">
        <title>Chitinophaga sp. strain ysch24 (GDMCC 1.1355), whole genome shotgun sequence.</title>
        <authorList>
            <person name="Zhang X."/>
        </authorList>
    </citation>
    <scope>NUCLEOTIDE SEQUENCE [LARGE SCALE GENOMIC DNA]</scope>
    <source>
        <strain evidence="2">ysch24</strain>
    </source>
</reference>
<organism evidence="1 2">
    <name type="scientific">Chitinophaga tropicalis</name>
    <dbReference type="NCBI Taxonomy" id="2683588"/>
    <lineage>
        <taxon>Bacteria</taxon>
        <taxon>Pseudomonadati</taxon>
        <taxon>Bacteroidota</taxon>
        <taxon>Chitinophagia</taxon>
        <taxon>Chitinophagales</taxon>
        <taxon>Chitinophagaceae</taxon>
        <taxon>Chitinophaga</taxon>
    </lineage>
</organism>
<dbReference type="Pfam" id="PF20365">
    <property type="entry name" value="DUF6660"/>
    <property type="match status" value="1"/>
</dbReference>
<evidence type="ECO:0000313" key="2">
    <source>
        <dbReference type="Proteomes" id="UP000461730"/>
    </source>
</evidence>
<comment type="caution">
    <text evidence="1">The sequence shown here is derived from an EMBL/GenBank/DDBJ whole genome shotgun (WGS) entry which is preliminary data.</text>
</comment>